<protein>
    <submittedName>
        <fullName evidence="1">Uncharacterized protein</fullName>
    </submittedName>
</protein>
<dbReference type="KEGG" id="eae:EAE_02765"/>
<keyword evidence="2" id="KW-1185">Reference proteome</keyword>
<organism evidence="1 2">
    <name type="scientific">Klebsiella aerogenes (strain ATCC 13048 / DSM 30053 / CCUG 1429 / JCM 1235 / KCTC 2190 / NBRC 13534 / NCIMB 10102 / NCTC 10006 / CDC 819-56)</name>
    <name type="common">Enterobacter aerogenes</name>
    <dbReference type="NCBI Taxonomy" id="1028307"/>
    <lineage>
        <taxon>Bacteria</taxon>
        <taxon>Pseudomonadati</taxon>
        <taxon>Pseudomonadota</taxon>
        <taxon>Gammaproteobacteria</taxon>
        <taxon>Enterobacterales</taxon>
        <taxon>Enterobacteriaceae</taxon>
        <taxon>Klebsiella/Raoultella group</taxon>
        <taxon>Klebsiella</taxon>
    </lineage>
</organism>
<reference evidence="1 2" key="1">
    <citation type="journal article" date="2012" name="J. Bacteriol.">
        <title>Complete genome sequence of Enterobacter aerogenes KCTC 2190.</title>
        <authorList>
            <person name="Shin S.H."/>
            <person name="Kim S."/>
            <person name="Kim J.Y."/>
            <person name="Lee S."/>
            <person name="Um Y."/>
            <person name="Oh M.K."/>
            <person name="Kim Y.R."/>
            <person name="Lee J."/>
            <person name="Yang K.S."/>
        </authorList>
    </citation>
    <scope>NUCLEOTIDE SEQUENCE [LARGE SCALE GENOMIC DNA]</scope>
    <source>
        <strain evidence="1 2">KCTC 2190</strain>
    </source>
</reference>
<accession>A0A0H3FJC9</accession>
<gene>
    <name evidence="1" type="ordered locus">EAE_02765</name>
</gene>
<sequence>MTHLIALLNGCTLFEGQHLILINTLRFHKQMKED</sequence>
<name>A0A0H3FJC9_KLEAK</name>
<dbReference type="EMBL" id="CP002824">
    <property type="protein sequence ID" value="AEG95488.1"/>
    <property type="molecule type" value="Genomic_DNA"/>
</dbReference>
<dbReference type="Proteomes" id="UP000008881">
    <property type="component" value="Chromosome"/>
</dbReference>
<dbReference type="HOGENOM" id="CLU_3373538_0_0_6"/>
<evidence type="ECO:0000313" key="1">
    <source>
        <dbReference type="EMBL" id="AEG95488.1"/>
    </source>
</evidence>
<dbReference type="AlphaFoldDB" id="A0A0H3FJC9"/>
<proteinExistence type="predicted"/>
<evidence type="ECO:0000313" key="2">
    <source>
        <dbReference type="Proteomes" id="UP000008881"/>
    </source>
</evidence>